<dbReference type="Proteomes" id="UP000265520">
    <property type="component" value="Unassembled WGS sequence"/>
</dbReference>
<name>A0A392QYK6_9FABA</name>
<feature type="non-terminal residue" evidence="1">
    <location>
        <position position="53"/>
    </location>
</feature>
<reference evidence="1 2" key="1">
    <citation type="journal article" date="2018" name="Front. Plant Sci.">
        <title>Red Clover (Trifolium pratense) and Zigzag Clover (T. medium) - A Picture of Genomic Similarities and Differences.</title>
        <authorList>
            <person name="Dluhosova J."/>
            <person name="Istvanek J."/>
            <person name="Nedelnik J."/>
            <person name="Repkova J."/>
        </authorList>
    </citation>
    <scope>NUCLEOTIDE SEQUENCE [LARGE SCALE GENOMIC DNA]</scope>
    <source>
        <strain evidence="2">cv. 10/8</strain>
        <tissue evidence="1">Leaf</tissue>
    </source>
</reference>
<proteinExistence type="predicted"/>
<comment type="caution">
    <text evidence="1">The sequence shown here is derived from an EMBL/GenBank/DDBJ whole genome shotgun (WGS) entry which is preliminary data.</text>
</comment>
<protein>
    <submittedName>
        <fullName evidence="1">Uncharacterized protein</fullName>
    </submittedName>
</protein>
<evidence type="ECO:0000313" key="1">
    <source>
        <dbReference type="EMBL" id="MCI28660.1"/>
    </source>
</evidence>
<keyword evidence="2" id="KW-1185">Reference proteome</keyword>
<dbReference type="AlphaFoldDB" id="A0A392QYK6"/>
<organism evidence="1 2">
    <name type="scientific">Trifolium medium</name>
    <dbReference type="NCBI Taxonomy" id="97028"/>
    <lineage>
        <taxon>Eukaryota</taxon>
        <taxon>Viridiplantae</taxon>
        <taxon>Streptophyta</taxon>
        <taxon>Embryophyta</taxon>
        <taxon>Tracheophyta</taxon>
        <taxon>Spermatophyta</taxon>
        <taxon>Magnoliopsida</taxon>
        <taxon>eudicotyledons</taxon>
        <taxon>Gunneridae</taxon>
        <taxon>Pentapetalae</taxon>
        <taxon>rosids</taxon>
        <taxon>fabids</taxon>
        <taxon>Fabales</taxon>
        <taxon>Fabaceae</taxon>
        <taxon>Papilionoideae</taxon>
        <taxon>50 kb inversion clade</taxon>
        <taxon>NPAAA clade</taxon>
        <taxon>Hologalegina</taxon>
        <taxon>IRL clade</taxon>
        <taxon>Trifolieae</taxon>
        <taxon>Trifolium</taxon>
    </lineage>
</organism>
<sequence>MPFEQHNPGAFIYKLGSIPGPARIAFCKAAAHIRPQAIAGSARIRPEAVTVSA</sequence>
<evidence type="ECO:0000313" key="2">
    <source>
        <dbReference type="Proteomes" id="UP000265520"/>
    </source>
</evidence>
<accession>A0A392QYK6</accession>
<dbReference type="EMBL" id="LXQA010167142">
    <property type="protein sequence ID" value="MCI28660.1"/>
    <property type="molecule type" value="Genomic_DNA"/>
</dbReference>